<evidence type="ECO:0000259" key="1">
    <source>
        <dbReference type="PROSITE" id="PS50181"/>
    </source>
</evidence>
<organism evidence="2 3">
    <name type="scientific">Saponaria officinalis</name>
    <name type="common">Common soapwort</name>
    <name type="synonym">Lychnis saponaria</name>
    <dbReference type="NCBI Taxonomy" id="3572"/>
    <lineage>
        <taxon>Eukaryota</taxon>
        <taxon>Viridiplantae</taxon>
        <taxon>Streptophyta</taxon>
        <taxon>Embryophyta</taxon>
        <taxon>Tracheophyta</taxon>
        <taxon>Spermatophyta</taxon>
        <taxon>Magnoliopsida</taxon>
        <taxon>eudicotyledons</taxon>
        <taxon>Gunneridae</taxon>
        <taxon>Pentapetalae</taxon>
        <taxon>Caryophyllales</taxon>
        <taxon>Caryophyllaceae</taxon>
        <taxon>Caryophylleae</taxon>
        <taxon>Saponaria</taxon>
    </lineage>
</organism>
<dbReference type="PANTHER" id="PTHR31900:SF27">
    <property type="entry name" value="FBD DOMAIN-CONTAINING PROTEIN"/>
    <property type="match status" value="1"/>
</dbReference>
<dbReference type="InterPro" id="IPR001810">
    <property type="entry name" value="F-box_dom"/>
</dbReference>
<dbReference type="InterPro" id="IPR006566">
    <property type="entry name" value="FBD"/>
</dbReference>
<dbReference type="PANTHER" id="PTHR31900">
    <property type="entry name" value="F-BOX/RNI SUPERFAMILY PROTEIN-RELATED"/>
    <property type="match status" value="1"/>
</dbReference>
<dbReference type="Gene3D" id="1.20.1280.50">
    <property type="match status" value="1"/>
</dbReference>
<dbReference type="Gene3D" id="3.80.10.10">
    <property type="entry name" value="Ribonuclease Inhibitor"/>
    <property type="match status" value="1"/>
</dbReference>
<dbReference type="InterPro" id="IPR032675">
    <property type="entry name" value="LRR_dom_sf"/>
</dbReference>
<comment type="caution">
    <text evidence="2">The sequence shown here is derived from an EMBL/GenBank/DDBJ whole genome shotgun (WGS) entry which is preliminary data.</text>
</comment>
<sequence length="509" mass="58894">MDWKLKRRSTHSSSLSQSCNVDRLSSLPDELLCRILSMLPTKDVVATVVLSNRMRKAFSWITTLDFDDSSISYCLRCHHLVERFPLYESFVDNVLTKVSQAEQPLTRFRLRVGGDKNTHFHPARHAYCKHACFPVMRPARLNTWLSYPLLHCALKELDISFHVGNPNEFKLPSEIFASQSLEILKLDCWLEIGDGAEIPLICLPNLKLLHLHSFNFTEDDFVTRLVSNCSSLEELTLTFCTWMKGDRVTIYSRSLRRLTLYINKDEDEKNSDLVLIDTPNLQYLQYMDNLAHHYSVTHTNTLVKACIDFRFLLRFGGFKRSFRCQLSLIRALSDVQHLSLLRYSAESYYFAGELKDKLPVFRNLRSLELGAFDMPRWHVALLLILHCSPSLETLVFPEGLYDNVHAMEKVEDVVEAEGWRTTQTMPSCFLSHLKRIVFNRCFGFDRELNMIKFLLSKALVLEELVVCLSKKPSYRRDPPQIDAPNLDQFETTLLNLPTASHLCSITVQR</sequence>
<accession>A0AAW1LLC9</accession>
<dbReference type="SUPFAM" id="SSF52047">
    <property type="entry name" value="RNI-like"/>
    <property type="match status" value="1"/>
</dbReference>
<dbReference type="InterPro" id="IPR050232">
    <property type="entry name" value="FBL13/AtMIF1-like"/>
</dbReference>
<dbReference type="Pfam" id="PF00646">
    <property type="entry name" value="F-box"/>
    <property type="match status" value="1"/>
</dbReference>
<dbReference type="InterPro" id="IPR036047">
    <property type="entry name" value="F-box-like_dom_sf"/>
</dbReference>
<dbReference type="Pfam" id="PF08387">
    <property type="entry name" value="FBD"/>
    <property type="match status" value="1"/>
</dbReference>
<dbReference type="Proteomes" id="UP001443914">
    <property type="component" value="Unassembled WGS sequence"/>
</dbReference>
<evidence type="ECO:0000313" key="2">
    <source>
        <dbReference type="EMBL" id="KAK9734549.1"/>
    </source>
</evidence>
<name>A0AAW1LLC9_SAPOF</name>
<dbReference type="SMART" id="SM00579">
    <property type="entry name" value="FBD"/>
    <property type="match status" value="1"/>
</dbReference>
<protein>
    <recommendedName>
        <fullName evidence="1">F-box domain-containing protein</fullName>
    </recommendedName>
</protein>
<dbReference type="AlphaFoldDB" id="A0AAW1LLC9"/>
<dbReference type="Pfam" id="PF24758">
    <property type="entry name" value="LRR_At5g56370"/>
    <property type="match status" value="1"/>
</dbReference>
<reference evidence="2" key="1">
    <citation type="submission" date="2024-03" db="EMBL/GenBank/DDBJ databases">
        <title>WGS assembly of Saponaria officinalis var. Norfolk2.</title>
        <authorList>
            <person name="Jenkins J."/>
            <person name="Shu S."/>
            <person name="Grimwood J."/>
            <person name="Barry K."/>
            <person name="Goodstein D."/>
            <person name="Schmutz J."/>
            <person name="Leebens-Mack J."/>
            <person name="Osbourn A."/>
        </authorList>
    </citation>
    <scope>NUCLEOTIDE SEQUENCE [LARGE SCALE GENOMIC DNA]</scope>
    <source>
        <strain evidence="2">JIC</strain>
    </source>
</reference>
<dbReference type="PROSITE" id="PS51257">
    <property type="entry name" value="PROKAR_LIPOPROTEIN"/>
    <property type="match status" value="1"/>
</dbReference>
<feature type="domain" description="F-box" evidence="1">
    <location>
        <begin position="21"/>
        <end position="55"/>
    </location>
</feature>
<proteinExistence type="predicted"/>
<dbReference type="InterPro" id="IPR055411">
    <property type="entry name" value="LRR_FXL15/At3g58940/PEG3-like"/>
</dbReference>
<keyword evidence="3" id="KW-1185">Reference proteome</keyword>
<gene>
    <name evidence="2" type="ORF">RND81_04G147500</name>
</gene>
<evidence type="ECO:0000313" key="3">
    <source>
        <dbReference type="Proteomes" id="UP001443914"/>
    </source>
</evidence>
<dbReference type="SUPFAM" id="SSF81383">
    <property type="entry name" value="F-box domain"/>
    <property type="match status" value="1"/>
</dbReference>
<dbReference type="PROSITE" id="PS50181">
    <property type="entry name" value="FBOX"/>
    <property type="match status" value="1"/>
</dbReference>
<dbReference type="EMBL" id="JBDFQZ010000004">
    <property type="protein sequence ID" value="KAK9734549.1"/>
    <property type="molecule type" value="Genomic_DNA"/>
</dbReference>